<reference evidence="2" key="1">
    <citation type="submission" date="2022-03" db="EMBL/GenBank/DDBJ databases">
        <title>Genomic Encyclopedia of Type Strains, Phase III (KMG-III): the genomes of soil and plant-associated and newly described type strains.</title>
        <authorList>
            <person name="Whitman W."/>
        </authorList>
    </citation>
    <scope>NUCLEOTIDE SEQUENCE</scope>
    <source>
        <strain evidence="2">ANL 6-2</strain>
    </source>
</reference>
<feature type="transmembrane region" description="Helical" evidence="1">
    <location>
        <begin position="56"/>
        <end position="77"/>
    </location>
</feature>
<evidence type="ECO:0000313" key="2">
    <source>
        <dbReference type="EMBL" id="MCP1676622.1"/>
    </source>
</evidence>
<feature type="transmembrane region" description="Helical" evidence="1">
    <location>
        <begin position="27"/>
        <end position="44"/>
    </location>
</feature>
<evidence type="ECO:0000256" key="1">
    <source>
        <dbReference type="SAM" id="Phobius"/>
    </source>
</evidence>
<accession>A0AAE3G724</accession>
<comment type="caution">
    <text evidence="2">The sequence shown here is derived from an EMBL/GenBank/DDBJ whole genome shotgun (WGS) entry which is preliminary data.</text>
</comment>
<proteinExistence type="predicted"/>
<organism evidence="2 3">
    <name type="scientific">Natronocella acetinitrilica</name>
    <dbReference type="NCBI Taxonomy" id="414046"/>
    <lineage>
        <taxon>Bacteria</taxon>
        <taxon>Pseudomonadati</taxon>
        <taxon>Pseudomonadota</taxon>
        <taxon>Gammaproteobacteria</taxon>
        <taxon>Chromatiales</taxon>
        <taxon>Ectothiorhodospiraceae</taxon>
        <taxon>Natronocella</taxon>
    </lineage>
</organism>
<dbReference type="RefSeq" id="WP_253483306.1">
    <property type="nucleotide sequence ID" value="NZ_JALJXV010000010.1"/>
</dbReference>
<protein>
    <submittedName>
        <fullName evidence="2">Uncharacterized protein</fullName>
    </submittedName>
</protein>
<keyword evidence="1" id="KW-0812">Transmembrane</keyword>
<keyword evidence="3" id="KW-1185">Reference proteome</keyword>
<dbReference type="EMBL" id="JALJXV010000010">
    <property type="protein sequence ID" value="MCP1676622.1"/>
    <property type="molecule type" value="Genomic_DNA"/>
</dbReference>
<keyword evidence="1" id="KW-1133">Transmembrane helix</keyword>
<name>A0AAE3G724_9GAMM</name>
<keyword evidence="1" id="KW-0472">Membrane</keyword>
<gene>
    <name evidence="2" type="ORF">J2T57_003793</name>
</gene>
<feature type="transmembrane region" description="Helical" evidence="1">
    <location>
        <begin position="104"/>
        <end position="123"/>
    </location>
</feature>
<sequence length="124" mass="13609">MTAQQSTSGGTMATVVRVIRQYLSQLGPLRVVLCLFSLTAVVLAPGGDQVQDFEGIGLFLTVILPTLAPLFLTGHLLDSMMCKIVMGDHDDAGRARLRVIIRTNLFLSLLLVLSWLPFFMSIFQ</sequence>
<evidence type="ECO:0000313" key="3">
    <source>
        <dbReference type="Proteomes" id="UP001205843"/>
    </source>
</evidence>
<dbReference type="AlphaFoldDB" id="A0AAE3G724"/>
<dbReference type="Proteomes" id="UP001205843">
    <property type="component" value="Unassembled WGS sequence"/>
</dbReference>